<dbReference type="InterPro" id="IPR001810">
    <property type="entry name" value="F-box_dom"/>
</dbReference>
<dbReference type="GeneID" id="111459522"/>
<dbReference type="Pfam" id="PF00646">
    <property type="entry name" value="F-box"/>
    <property type="match status" value="1"/>
</dbReference>
<feature type="domain" description="F-box" evidence="1">
    <location>
        <begin position="25"/>
        <end position="63"/>
    </location>
</feature>
<dbReference type="InterPro" id="IPR013187">
    <property type="entry name" value="F-box-assoc_dom_typ3"/>
</dbReference>
<protein>
    <submittedName>
        <fullName evidence="3">F-box protein At5g07610-like</fullName>
    </submittedName>
</protein>
<reference evidence="3" key="1">
    <citation type="submission" date="2025-08" db="UniProtKB">
        <authorList>
            <consortium name="RefSeq"/>
        </authorList>
    </citation>
    <scope>IDENTIFICATION</scope>
    <source>
        <tissue evidence="3">Young leaves</tissue>
    </source>
</reference>
<proteinExistence type="predicted"/>
<evidence type="ECO:0000259" key="1">
    <source>
        <dbReference type="SMART" id="SM00256"/>
    </source>
</evidence>
<dbReference type="RefSeq" id="XP_022958235.1">
    <property type="nucleotide sequence ID" value="XM_023102467.1"/>
</dbReference>
<dbReference type="PANTHER" id="PTHR35546">
    <property type="entry name" value="F-BOX PROTEIN INTERACTION DOMAIN PROTEIN-RELATED"/>
    <property type="match status" value="1"/>
</dbReference>
<organism evidence="2 3">
    <name type="scientific">Cucurbita moschata</name>
    <name type="common">Winter crookneck squash</name>
    <name type="synonym">Cucurbita pepo var. moschata</name>
    <dbReference type="NCBI Taxonomy" id="3662"/>
    <lineage>
        <taxon>Eukaryota</taxon>
        <taxon>Viridiplantae</taxon>
        <taxon>Streptophyta</taxon>
        <taxon>Embryophyta</taxon>
        <taxon>Tracheophyta</taxon>
        <taxon>Spermatophyta</taxon>
        <taxon>Magnoliopsida</taxon>
        <taxon>eudicotyledons</taxon>
        <taxon>Gunneridae</taxon>
        <taxon>Pentapetalae</taxon>
        <taxon>rosids</taxon>
        <taxon>fabids</taxon>
        <taxon>Cucurbitales</taxon>
        <taxon>Cucurbitaceae</taxon>
        <taxon>Cucurbiteae</taxon>
        <taxon>Cucurbita</taxon>
    </lineage>
</organism>
<dbReference type="Gene3D" id="1.20.1280.50">
    <property type="match status" value="1"/>
</dbReference>
<dbReference type="AlphaFoldDB" id="A0A6J1H2Y4"/>
<evidence type="ECO:0000313" key="3">
    <source>
        <dbReference type="RefSeq" id="XP_022958235.1"/>
    </source>
</evidence>
<dbReference type="KEGG" id="cmos:111459522"/>
<dbReference type="Proteomes" id="UP000504609">
    <property type="component" value="Unplaced"/>
</dbReference>
<keyword evidence="2" id="KW-1185">Reference proteome</keyword>
<evidence type="ECO:0000313" key="2">
    <source>
        <dbReference type="Proteomes" id="UP000504609"/>
    </source>
</evidence>
<name>A0A6J1H2Y4_CUCMO</name>
<dbReference type="SMART" id="SM00256">
    <property type="entry name" value="FBOX"/>
    <property type="match status" value="1"/>
</dbReference>
<dbReference type="PANTHER" id="PTHR35546:SF130">
    <property type="entry name" value="EXPRESSED PROTEIN"/>
    <property type="match status" value="1"/>
</dbReference>
<dbReference type="InterPro" id="IPR017451">
    <property type="entry name" value="F-box-assoc_interact_dom"/>
</dbReference>
<gene>
    <name evidence="3" type="primary">LOC111459522</name>
</gene>
<dbReference type="InterPro" id="IPR055290">
    <property type="entry name" value="At3g26010-like"/>
</dbReference>
<dbReference type="Pfam" id="PF08268">
    <property type="entry name" value="FBA_3"/>
    <property type="match status" value="1"/>
</dbReference>
<dbReference type="SUPFAM" id="SSF81383">
    <property type="entry name" value="F-box domain"/>
    <property type="match status" value="1"/>
</dbReference>
<accession>A0A6J1H2Y4</accession>
<dbReference type="InterPro" id="IPR036047">
    <property type="entry name" value="F-box-like_dom_sf"/>
</dbReference>
<dbReference type="NCBIfam" id="TIGR01640">
    <property type="entry name" value="F_box_assoc_1"/>
    <property type="match status" value="1"/>
</dbReference>
<sequence>MHSSKAPKITTPFSSAAAKSLADDDDLLLEILLRLPIRSLIRFKSVSKRWLSLISDPTFCHRRMTFQPSTPSGILCRPHSRRFSPGFDFVYLHPNPPRVPLESLEPSVPKRRFVILKSCNGLLLGRSYRKNDYYVYNPTTKQYKKLPKLQMNKNSTSIYLNLAYDPLRSSNYKVVCVRVLDSTNFEIKIYSSDSGFWRPCCGGSSKALFILGFSCGVYWNGALYWLRYLENCICLDLCEEKLHRLAIPRASDGWGDRTIKYFGNWCGRLYWIEGVDSESTELIVYEMGDDRGCGWSVKYRVDLQRVCSLFPDPSSGVRAALNSKFSVLAIVDQSEVGEEEPYIVLLSGGNAIRVNVMSGRFERMQYLNNGRTANTPHGVGLIDAHFYIQSLACV</sequence>